<dbReference type="SUPFAM" id="SSF46785">
    <property type="entry name" value="Winged helix' DNA-binding domain"/>
    <property type="match status" value="1"/>
</dbReference>
<accession>A0A7Z0IHK7</accession>
<evidence type="ECO:0000313" key="3">
    <source>
        <dbReference type="Proteomes" id="UP000539111"/>
    </source>
</evidence>
<protein>
    <submittedName>
        <fullName evidence="2">Putative ArsR family transcriptional regulator</fullName>
    </submittedName>
</protein>
<dbReference type="RefSeq" id="WP_179427981.1">
    <property type="nucleotide sequence ID" value="NZ_JACBZP010000001.1"/>
</dbReference>
<dbReference type="InterPro" id="IPR036390">
    <property type="entry name" value="WH_DNA-bd_sf"/>
</dbReference>
<reference evidence="2 3" key="1">
    <citation type="submission" date="2020-07" db="EMBL/GenBank/DDBJ databases">
        <title>Sequencing the genomes of 1000 actinobacteria strains.</title>
        <authorList>
            <person name="Klenk H.-P."/>
        </authorList>
    </citation>
    <scope>NUCLEOTIDE SEQUENCE [LARGE SCALE GENOMIC DNA]</scope>
    <source>
        <strain evidence="2 3">DSM 26341</strain>
    </source>
</reference>
<dbReference type="Gene3D" id="1.10.10.10">
    <property type="entry name" value="Winged helix-like DNA-binding domain superfamily/Winged helix DNA-binding domain"/>
    <property type="match status" value="1"/>
</dbReference>
<feature type="region of interest" description="Disordered" evidence="1">
    <location>
        <begin position="71"/>
        <end position="95"/>
    </location>
</feature>
<proteinExistence type="predicted"/>
<gene>
    <name evidence="2" type="ORF">BJY26_002080</name>
</gene>
<evidence type="ECO:0000256" key="1">
    <source>
        <dbReference type="SAM" id="MobiDB-lite"/>
    </source>
</evidence>
<dbReference type="Proteomes" id="UP000539111">
    <property type="component" value="Unassembled WGS sequence"/>
</dbReference>
<sequence>MTDDRTATSDDVSLIGELAEPTRRAVYEFVAAGDDWVSRDGVAAAVGLGRAAVARHLDRLVDVGLLDQRSKRLTDRTGPGAGRPSKQYRRSSREVGASLPARDYELAGELLARAVDDVTRSGKNLQTALDDEARALGTQLAGEMRGADGGEFARTADGTGRVRKMLAVLSDHGYEPVQVGEDEIQLRNCPFHRLARAHPELVCGLNDALLESAVDGYGNTGYRARFEPEAGLCCVRLRRQSSSGRSTGR</sequence>
<dbReference type="CDD" id="cd00090">
    <property type="entry name" value="HTH_ARSR"/>
    <property type="match status" value="1"/>
</dbReference>
<keyword evidence="3" id="KW-1185">Reference proteome</keyword>
<evidence type="ECO:0000313" key="2">
    <source>
        <dbReference type="EMBL" id="NYI67774.1"/>
    </source>
</evidence>
<dbReference type="EMBL" id="JACBZP010000001">
    <property type="protein sequence ID" value="NYI67774.1"/>
    <property type="molecule type" value="Genomic_DNA"/>
</dbReference>
<dbReference type="Pfam" id="PF12840">
    <property type="entry name" value="HTH_20"/>
    <property type="match status" value="1"/>
</dbReference>
<comment type="caution">
    <text evidence="2">The sequence shown here is derived from an EMBL/GenBank/DDBJ whole genome shotgun (WGS) entry which is preliminary data.</text>
</comment>
<dbReference type="InterPro" id="IPR036388">
    <property type="entry name" value="WH-like_DNA-bd_sf"/>
</dbReference>
<dbReference type="InterPro" id="IPR011991">
    <property type="entry name" value="ArsR-like_HTH"/>
</dbReference>
<organism evidence="2 3">
    <name type="scientific">Spelaeicoccus albus</name>
    <dbReference type="NCBI Taxonomy" id="1280376"/>
    <lineage>
        <taxon>Bacteria</taxon>
        <taxon>Bacillati</taxon>
        <taxon>Actinomycetota</taxon>
        <taxon>Actinomycetes</taxon>
        <taxon>Micrococcales</taxon>
        <taxon>Brevibacteriaceae</taxon>
        <taxon>Spelaeicoccus</taxon>
    </lineage>
</organism>
<name>A0A7Z0IHK7_9MICO</name>
<dbReference type="AlphaFoldDB" id="A0A7Z0IHK7"/>